<keyword evidence="2" id="KW-1277">Toxin-antitoxin system</keyword>
<accession>A0A921N0M8</accession>
<evidence type="ECO:0000256" key="1">
    <source>
        <dbReference type="ARBA" id="ARBA00007521"/>
    </source>
</evidence>
<comment type="similarity">
    <text evidence="1">Belongs to the PemK/MazF family.</text>
</comment>
<dbReference type="InterPro" id="IPR011067">
    <property type="entry name" value="Plasmid_toxin/cell-grow_inhib"/>
</dbReference>
<proteinExistence type="inferred from homology"/>
<evidence type="ECO:0000313" key="3">
    <source>
        <dbReference type="EMBL" id="HJG96782.1"/>
    </source>
</evidence>
<dbReference type="SUPFAM" id="SSF50118">
    <property type="entry name" value="Cell growth inhibitor/plasmid maintenance toxic component"/>
    <property type="match status" value="1"/>
</dbReference>
<protein>
    <submittedName>
        <fullName evidence="3">Type II toxin-antitoxin system PemK/MazF family toxin</fullName>
    </submittedName>
</protein>
<dbReference type="Gene3D" id="2.30.30.110">
    <property type="match status" value="1"/>
</dbReference>
<name>A0A921N0M8_9FIRM</name>
<organism evidence="3 4">
    <name type="scientific">Romboutsia timonensis</name>
    <dbReference type="NCBI Taxonomy" id="1776391"/>
    <lineage>
        <taxon>Bacteria</taxon>
        <taxon>Bacillati</taxon>
        <taxon>Bacillota</taxon>
        <taxon>Clostridia</taxon>
        <taxon>Peptostreptococcales</taxon>
        <taxon>Peptostreptococcaceae</taxon>
        <taxon>Romboutsia</taxon>
    </lineage>
</organism>
<reference evidence="3" key="1">
    <citation type="journal article" date="2021" name="PeerJ">
        <title>Extensive microbial diversity within the chicken gut microbiome revealed by metagenomics and culture.</title>
        <authorList>
            <person name="Gilroy R."/>
            <person name="Ravi A."/>
            <person name="Getino M."/>
            <person name="Pursley I."/>
            <person name="Horton D.L."/>
            <person name="Alikhan N.F."/>
            <person name="Baker D."/>
            <person name="Gharbi K."/>
            <person name="Hall N."/>
            <person name="Watson M."/>
            <person name="Adriaenssens E.M."/>
            <person name="Foster-Nyarko E."/>
            <person name="Jarju S."/>
            <person name="Secka A."/>
            <person name="Antonio M."/>
            <person name="Oren A."/>
            <person name="Chaudhuri R.R."/>
            <person name="La Ragione R."/>
            <person name="Hildebrand F."/>
            <person name="Pallen M.J."/>
        </authorList>
    </citation>
    <scope>NUCLEOTIDE SEQUENCE</scope>
    <source>
        <strain evidence="3">1277</strain>
    </source>
</reference>
<sequence>MSNEIHNNIEETKILLNSINSADAIQFSEWTKEKVNLRYNGTLPKFPIYNNFICWCNLGINIGSEQNKLRPVLILKTSKNSPIRTILPLTTKRLQDNFWFHIDLENVDATVLVEQLKVVSKLGICFL</sequence>
<dbReference type="AlphaFoldDB" id="A0A921N0M8"/>
<reference evidence="3" key="2">
    <citation type="submission" date="2021-09" db="EMBL/GenBank/DDBJ databases">
        <authorList>
            <person name="Gilroy R."/>
        </authorList>
    </citation>
    <scope>NUCLEOTIDE SEQUENCE</scope>
    <source>
        <strain evidence="3">1277</strain>
    </source>
</reference>
<dbReference type="InterPro" id="IPR003477">
    <property type="entry name" value="PemK-like"/>
</dbReference>
<dbReference type="EMBL" id="DYUB01000211">
    <property type="protein sequence ID" value="HJG96782.1"/>
    <property type="molecule type" value="Genomic_DNA"/>
</dbReference>
<dbReference type="Proteomes" id="UP000776700">
    <property type="component" value="Unassembled WGS sequence"/>
</dbReference>
<comment type="caution">
    <text evidence="3">The sequence shown here is derived from an EMBL/GenBank/DDBJ whole genome shotgun (WGS) entry which is preliminary data.</text>
</comment>
<dbReference type="GO" id="GO:0003677">
    <property type="term" value="F:DNA binding"/>
    <property type="evidence" value="ECO:0007669"/>
    <property type="project" value="InterPro"/>
</dbReference>
<evidence type="ECO:0000256" key="2">
    <source>
        <dbReference type="ARBA" id="ARBA00022649"/>
    </source>
</evidence>
<evidence type="ECO:0000313" key="4">
    <source>
        <dbReference type="Proteomes" id="UP000776700"/>
    </source>
</evidence>
<dbReference type="Pfam" id="PF02452">
    <property type="entry name" value="PemK_toxin"/>
    <property type="match status" value="1"/>
</dbReference>
<gene>
    <name evidence="3" type="ORF">K8V90_06755</name>
</gene>